<proteinExistence type="predicted"/>
<reference evidence="1" key="1">
    <citation type="submission" date="2021-02" db="EMBL/GenBank/DDBJ databases">
        <authorList>
            <person name="Nowell W R."/>
        </authorList>
    </citation>
    <scope>NUCLEOTIDE SEQUENCE</scope>
</reference>
<comment type="caution">
    <text evidence="1">The sequence shown here is derived from an EMBL/GenBank/DDBJ whole genome shotgun (WGS) entry which is preliminary data.</text>
</comment>
<sequence>MLNVSGTKLKTHIWYISEDQINQNYDQNLAIRWNALPSTDPVIGIRSFHHFECLPNNTLRCKLTSNSTGYEDFSMLPKQSSPSSHIKLLRIVTQAKVGDFLIVEYEENWWLATVLNINELLKEINASFLHPYGPRTTFNFPAKTDTLDIQMQSVVGMLTLKPTITEIKLMVYDNGGVLKPIITGRRKNH</sequence>
<gene>
    <name evidence="1" type="ORF">OVA965_LOCUS11435</name>
    <name evidence="2" type="ORF">TMI583_LOCUS11436</name>
</gene>
<dbReference type="EMBL" id="CAJNOK010004417">
    <property type="protein sequence ID" value="CAF0937055.1"/>
    <property type="molecule type" value="Genomic_DNA"/>
</dbReference>
<evidence type="ECO:0000313" key="2">
    <source>
        <dbReference type="EMBL" id="CAF3712559.1"/>
    </source>
</evidence>
<evidence type="ECO:0000313" key="3">
    <source>
        <dbReference type="Proteomes" id="UP000677228"/>
    </source>
</evidence>
<evidence type="ECO:0000313" key="1">
    <source>
        <dbReference type="EMBL" id="CAF0937055.1"/>
    </source>
</evidence>
<dbReference type="Proteomes" id="UP000682733">
    <property type="component" value="Unassembled WGS sequence"/>
</dbReference>
<dbReference type="AlphaFoldDB" id="A0A8S2DCR9"/>
<organism evidence="1 3">
    <name type="scientific">Didymodactylos carnosus</name>
    <dbReference type="NCBI Taxonomy" id="1234261"/>
    <lineage>
        <taxon>Eukaryota</taxon>
        <taxon>Metazoa</taxon>
        <taxon>Spiralia</taxon>
        <taxon>Gnathifera</taxon>
        <taxon>Rotifera</taxon>
        <taxon>Eurotatoria</taxon>
        <taxon>Bdelloidea</taxon>
        <taxon>Philodinida</taxon>
        <taxon>Philodinidae</taxon>
        <taxon>Didymodactylos</taxon>
    </lineage>
</organism>
<name>A0A8S2DCR9_9BILA</name>
<dbReference type="EMBL" id="CAJOBA010004421">
    <property type="protein sequence ID" value="CAF3712559.1"/>
    <property type="molecule type" value="Genomic_DNA"/>
</dbReference>
<dbReference type="Proteomes" id="UP000677228">
    <property type="component" value="Unassembled WGS sequence"/>
</dbReference>
<protein>
    <submittedName>
        <fullName evidence="1">Uncharacterized protein</fullName>
    </submittedName>
</protein>
<accession>A0A8S2DCR9</accession>